<evidence type="ECO:0000256" key="1">
    <source>
        <dbReference type="ARBA" id="ARBA00009347"/>
    </source>
</evidence>
<evidence type="ECO:0000313" key="6">
    <source>
        <dbReference type="EMBL" id="GAF94398.1"/>
    </source>
</evidence>
<dbReference type="Gene3D" id="1.20.140.10">
    <property type="entry name" value="Butyryl-CoA Dehydrogenase, subunit A, domain 3"/>
    <property type="match status" value="1"/>
</dbReference>
<dbReference type="PANTHER" id="PTHR43884">
    <property type="entry name" value="ACYL-COA DEHYDROGENASE"/>
    <property type="match status" value="1"/>
</dbReference>
<gene>
    <name evidence="6" type="ORF">S01H1_26075</name>
</gene>
<accession>X0TLF6</accession>
<comment type="caution">
    <text evidence="6">The sequence shown here is derived from an EMBL/GenBank/DDBJ whole genome shotgun (WGS) entry which is preliminary data.</text>
</comment>
<organism evidence="6">
    <name type="scientific">marine sediment metagenome</name>
    <dbReference type="NCBI Taxonomy" id="412755"/>
    <lineage>
        <taxon>unclassified sequences</taxon>
        <taxon>metagenomes</taxon>
        <taxon>ecological metagenomes</taxon>
    </lineage>
</organism>
<dbReference type="AlphaFoldDB" id="X0TLF6"/>
<keyword evidence="4" id="KW-0560">Oxidoreductase</keyword>
<evidence type="ECO:0000256" key="4">
    <source>
        <dbReference type="ARBA" id="ARBA00023002"/>
    </source>
</evidence>
<dbReference type="InterPro" id="IPR009075">
    <property type="entry name" value="AcylCo_DH/oxidase_C"/>
</dbReference>
<keyword evidence="2" id="KW-0285">Flavoprotein</keyword>
<evidence type="ECO:0000259" key="5">
    <source>
        <dbReference type="Pfam" id="PF00441"/>
    </source>
</evidence>
<reference evidence="6" key="1">
    <citation type="journal article" date="2014" name="Front. Microbiol.">
        <title>High frequency of phylogenetically diverse reductive dehalogenase-homologous genes in deep subseafloor sedimentary metagenomes.</title>
        <authorList>
            <person name="Kawai M."/>
            <person name="Futagami T."/>
            <person name="Toyoda A."/>
            <person name="Takaki Y."/>
            <person name="Nishi S."/>
            <person name="Hori S."/>
            <person name="Arai W."/>
            <person name="Tsubouchi T."/>
            <person name="Morono Y."/>
            <person name="Uchiyama I."/>
            <person name="Ito T."/>
            <person name="Fujiyama A."/>
            <person name="Inagaki F."/>
            <person name="Takami H."/>
        </authorList>
    </citation>
    <scope>NUCLEOTIDE SEQUENCE</scope>
    <source>
        <strain evidence="6">Expedition CK06-06</strain>
    </source>
</reference>
<proteinExistence type="inferred from homology"/>
<feature type="domain" description="Acyl-CoA dehydrogenase/oxidase C-terminal" evidence="5">
    <location>
        <begin position="121"/>
        <end position="257"/>
    </location>
</feature>
<dbReference type="InterPro" id="IPR046373">
    <property type="entry name" value="Acyl-CoA_Oxase/DH_mid-dom_sf"/>
</dbReference>
<dbReference type="InterPro" id="IPR036250">
    <property type="entry name" value="AcylCo_DH-like_C"/>
</dbReference>
<sequence>SLAGNSDQKSRWLPGLVSGDTLATVALAEQGGGWMPEDWTLACGATITGTKEIVEFGEHADLFVVGLAGGRFGVVERNATGVEIQRVESADRTRRIARVSFEATPIELLEEGGTQAAERVRDVGLVLISADAFGGAAKLVDMSVEYAKTREQFGVTIGHFQGLKHQLANMAVEIEPTRALYWYAAHALDHVPDESARCAAIAKSHITERFQQVARDATEAHGGIGYTWEGDTQIWFKRAMFDRVFMGTPRVHQNRAADLADW</sequence>
<evidence type="ECO:0000256" key="3">
    <source>
        <dbReference type="ARBA" id="ARBA00022827"/>
    </source>
</evidence>
<dbReference type="Pfam" id="PF00441">
    <property type="entry name" value="Acyl-CoA_dh_1"/>
    <property type="match status" value="1"/>
</dbReference>
<evidence type="ECO:0000256" key="2">
    <source>
        <dbReference type="ARBA" id="ARBA00022630"/>
    </source>
</evidence>
<comment type="similarity">
    <text evidence="1">Belongs to the acyl-CoA dehydrogenase family.</text>
</comment>
<dbReference type="EMBL" id="BARS01015789">
    <property type="protein sequence ID" value="GAF94398.1"/>
    <property type="molecule type" value="Genomic_DNA"/>
</dbReference>
<dbReference type="GO" id="GO:0003995">
    <property type="term" value="F:acyl-CoA dehydrogenase activity"/>
    <property type="evidence" value="ECO:0007669"/>
    <property type="project" value="TreeGrafter"/>
</dbReference>
<feature type="non-terminal residue" evidence="6">
    <location>
        <position position="1"/>
    </location>
</feature>
<protein>
    <recommendedName>
        <fullName evidence="5">Acyl-CoA dehydrogenase/oxidase C-terminal domain-containing protein</fullName>
    </recommendedName>
</protein>
<name>X0TLF6_9ZZZZ</name>
<dbReference type="InterPro" id="IPR009100">
    <property type="entry name" value="AcylCoA_DH/oxidase_NM_dom_sf"/>
</dbReference>
<dbReference type="SUPFAM" id="SSF56645">
    <property type="entry name" value="Acyl-CoA dehydrogenase NM domain-like"/>
    <property type="match status" value="1"/>
</dbReference>
<dbReference type="SUPFAM" id="SSF47203">
    <property type="entry name" value="Acyl-CoA dehydrogenase C-terminal domain-like"/>
    <property type="match status" value="1"/>
</dbReference>
<dbReference type="CDD" id="cd00567">
    <property type="entry name" value="ACAD"/>
    <property type="match status" value="1"/>
</dbReference>
<dbReference type="PANTHER" id="PTHR43884:SF20">
    <property type="entry name" value="ACYL-COA DEHYDROGENASE FADE28"/>
    <property type="match status" value="1"/>
</dbReference>
<dbReference type="Gene3D" id="2.40.110.10">
    <property type="entry name" value="Butyryl-CoA Dehydrogenase, subunit A, domain 2"/>
    <property type="match status" value="1"/>
</dbReference>
<keyword evidence="3" id="KW-0274">FAD</keyword>